<evidence type="ECO:0000313" key="4">
    <source>
        <dbReference type="EMBL" id="KAF9591122.1"/>
    </source>
</evidence>
<dbReference type="Proteomes" id="UP000631114">
    <property type="component" value="Unassembled WGS sequence"/>
</dbReference>
<keyword evidence="1" id="KW-0862">Zinc</keyword>
<gene>
    <name evidence="4" type="ORF">IFM89_002077</name>
</gene>
<sequence length="292" mass="32240">MQTSRLMKCQYLSWPYPKQPYIIPVKAVQLSWCDSHWRVKCKCTKKPVDGAFYLKVQQGLEHVHEVSWFEPHCLRAKRYGIEVKPGVPVKVQPGADCDHDDGCDHPVAATENGKPEPKNEKSNISTQIKLTIREPNKDDGSEDDSDFDEDSDEDDSDGNDSDEGQIDLSGVESSDDNSDDDYDDESSDEADEETPKKGTKRPAQSASKTPIPEKKAKLLTPQKTGPEGKKVGGHTATPHPSKKSGKTSINNDNSKQKTPKSSGQIPCKSCSKTFNSDTALQSHSKAKHSEDK</sequence>
<evidence type="ECO:0000259" key="3">
    <source>
        <dbReference type="PROSITE" id="PS50157"/>
    </source>
</evidence>
<keyword evidence="5" id="KW-1185">Reference proteome</keyword>
<dbReference type="OrthoDB" id="2019803at2759"/>
<feature type="compositionally biased region" description="Acidic residues" evidence="2">
    <location>
        <begin position="173"/>
        <end position="192"/>
    </location>
</feature>
<feature type="compositionally biased region" description="Polar residues" evidence="2">
    <location>
        <begin position="259"/>
        <end position="283"/>
    </location>
</feature>
<feature type="domain" description="C2H2-type" evidence="3">
    <location>
        <begin position="265"/>
        <end position="292"/>
    </location>
</feature>
<dbReference type="GO" id="GO:0008270">
    <property type="term" value="F:zinc ion binding"/>
    <property type="evidence" value="ECO:0007669"/>
    <property type="project" value="UniProtKB-KW"/>
</dbReference>
<dbReference type="InterPro" id="IPR013087">
    <property type="entry name" value="Znf_C2H2_type"/>
</dbReference>
<evidence type="ECO:0000256" key="1">
    <source>
        <dbReference type="PROSITE-ProRule" id="PRU00042"/>
    </source>
</evidence>
<dbReference type="PROSITE" id="PS00028">
    <property type="entry name" value="ZINC_FINGER_C2H2_1"/>
    <property type="match status" value="1"/>
</dbReference>
<organism evidence="4 5">
    <name type="scientific">Coptis chinensis</name>
    <dbReference type="NCBI Taxonomy" id="261450"/>
    <lineage>
        <taxon>Eukaryota</taxon>
        <taxon>Viridiplantae</taxon>
        <taxon>Streptophyta</taxon>
        <taxon>Embryophyta</taxon>
        <taxon>Tracheophyta</taxon>
        <taxon>Spermatophyta</taxon>
        <taxon>Magnoliopsida</taxon>
        <taxon>Ranunculales</taxon>
        <taxon>Ranunculaceae</taxon>
        <taxon>Coptidoideae</taxon>
        <taxon>Coptis</taxon>
    </lineage>
</organism>
<feature type="region of interest" description="Disordered" evidence="2">
    <location>
        <begin position="92"/>
        <end position="292"/>
    </location>
</feature>
<name>A0A835H3L2_9MAGN</name>
<dbReference type="AlphaFoldDB" id="A0A835H3L2"/>
<protein>
    <recommendedName>
        <fullName evidence="3">C2H2-type domain-containing protein</fullName>
    </recommendedName>
</protein>
<proteinExistence type="predicted"/>
<dbReference type="PROSITE" id="PS50157">
    <property type="entry name" value="ZINC_FINGER_C2H2_2"/>
    <property type="match status" value="1"/>
</dbReference>
<reference evidence="4 5" key="1">
    <citation type="submission" date="2020-10" db="EMBL/GenBank/DDBJ databases">
        <title>The Coptis chinensis genome and diversification of protoberbering-type alkaloids.</title>
        <authorList>
            <person name="Wang B."/>
            <person name="Shu S."/>
            <person name="Song C."/>
            <person name="Liu Y."/>
        </authorList>
    </citation>
    <scope>NUCLEOTIDE SEQUENCE [LARGE SCALE GENOMIC DNA]</scope>
    <source>
        <strain evidence="4">HL-2020</strain>
        <tissue evidence="4">Leaf</tissue>
    </source>
</reference>
<keyword evidence="1" id="KW-0863">Zinc-finger</keyword>
<comment type="caution">
    <text evidence="4">The sequence shown here is derived from an EMBL/GenBank/DDBJ whole genome shotgun (WGS) entry which is preliminary data.</text>
</comment>
<feature type="compositionally biased region" description="Acidic residues" evidence="2">
    <location>
        <begin position="140"/>
        <end position="165"/>
    </location>
</feature>
<accession>A0A835H3L2</accession>
<keyword evidence="1" id="KW-0479">Metal-binding</keyword>
<evidence type="ECO:0000313" key="5">
    <source>
        <dbReference type="Proteomes" id="UP000631114"/>
    </source>
</evidence>
<dbReference type="EMBL" id="JADFTS010000008">
    <property type="protein sequence ID" value="KAF9591122.1"/>
    <property type="molecule type" value="Genomic_DNA"/>
</dbReference>
<evidence type="ECO:0000256" key="2">
    <source>
        <dbReference type="SAM" id="MobiDB-lite"/>
    </source>
</evidence>